<feature type="compositionally biased region" description="Basic and acidic residues" evidence="6">
    <location>
        <begin position="1482"/>
        <end position="1513"/>
    </location>
</feature>
<evidence type="ECO:0000313" key="8">
    <source>
        <dbReference type="EMBL" id="KAL3107426.1"/>
    </source>
</evidence>
<keyword evidence="4" id="KW-0143">Chaperone</keyword>
<evidence type="ECO:0000256" key="7">
    <source>
        <dbReference type="SAM" id="SignalP"/>
    </source>
</evidence>
<gene>
    <name evidence="8" type="ORF">niasHT_014143</name>
</gene>
<dbReference type="EMBL" id="JBICBT010000616">
    <property type="protein sequence ID" value="KAL3107426.1"/>
    <property type="molecule type" value="Genomic_DNA"/>
</dbReference>
<dbReference type="Gene3D" id="1.20.1270.10">
    <property type="match status" value="2"/>
</dbReference>
<feature type="chain" id="PRO_5044749257" description="Hypoxia up-regulated protein 1" evidence="7">
    <location>
        <begin position="25"/>
        <end position="1513"/>
    </location>
</feature>
<comment type="caution">
    <text evidence="8">The sequence shown here is derived from an EMBL/GenBank/DDBJ whole genome shotgun (WGS) entry which is preliminary data.</text>
</comment>
<dbReference type="Gene3D" id="3.90.640.10">
    <property type="entry name" value="Actin, Chain A, domain 4"/>
    <property type="match status" value="2"/>
</dbReference>
<dbReference type="SUPFAM" id="SSF53067">
    <property type="entry name" value="Actin-like ATPase domain"/>
    <property type="match status" value="4"/>
</dbReference>
<feature type="region of interest" description="Disordered" evidence="6">
    <location>
        <begin position="1432"/>
        <end position="1513"/>
    </location>
</feature>
<comment type="similarity">
    <text evidence="1">Belongs to the heat shock protein 70 family.</text>
</comment>
<dbReference type="InterPro" id="IPR013126">
    <property type="entry name" value="Hsp_70_fam"/>
</dbReference>
<evidence type="ECO:0000313" key="9">
    <source>
        <dbReference type="Proteomes" id="UP001620626"/>
    </source>
</evidence>
<keyword evidence="2" id="KW-0547">Nucleotide-binding</keyword>
<evidence type="ECO:0000256" key="4">
    <source>
        <dbReference type="ARBA" id="ARBA00023186"/>
    </source>
</evidence>
<evidence type="ECO:0000256" key="5">
    <source>
        <dbReference type="ARBA" id="ARBA00040503"/>
    </source>
</evidence>
<dbReference type="InterPro" id="IPR029048">
    <property type="entry name" value="HSP70_C_sf"/>
</dbReference>
<dbReference type="PANTHER" id="PTHR45639">
    <property type="entry name" value="HSC70CB, ISOFORM G-RELATED"/>
    <property type="match status" value="1"/>
</dbReference>
<dbReference type="GO" id="GO:0005524">
    <property type="term" value="F:ATP binding"/>
    <property type="evidence" value="ECO:0007669"/>
    <property type="project" value="UniProtKB-KW"/>
</dbReference>
<feature type="signal peptide" evidence="7">
    <location>
        <begin position="1"/>
        <end position="24"/>
    </location>
</feature>
<evidence type="ECO:0000256" key="6">
    <source>
        <dbReference type="SAM" id="MobiDB-lite"/>
    </source>
</evidence>
<evidence type="ECO:0000256" key="3">
    <source>
        <dbReference type="ARBA" id="ARBA00022840"/>
    </source>
</evidence>
<organism evidence="8 9">
    <name type="scientific">Heterodera trifolii</name>
    <dbReference type="NCBI Taxonomy" id="157864"/>
    <lineage>
        <taxon>Eukaryota</taxon>
        <taxon>Metazoa</taxon>
        <taxon>Ecdysozoa</taxon>
        <taxon>Nematoda</taxon>
        <taxon>Chromadorea</taxon>
        <taxon>Rhabditida</taxon>
        <taxon>Tylenchina</taxon>
        <taxon>Tylenchomorpha</taxon>
        <taxon>Tylenchoidea</taxon>
        <taxon>Heteroderidae</taxon>
        <taxon>Heteroderinae</taxon>
        <taxon>Heterodera</taxon>
    </lineage>
</organism>
<dbReference type="Pfam" id="PF00012">
    <property type="entry name" value="HSP70"/>
    <property type="match status" value="3"/>
</dbReference>
<evidence type="ECO:0000256" key="1">
    <source>
        <dbReference type="ARBA" id="ARBA00007381"/>
    </source>
</evidence>
<keyword evidence="7" id="KW-0732">Signal</keyword>
<name>A0ABD2KX31_9BILA</name>
<proteinExistence type="inferred from homology"/>
<evidence type="ECO:0000256" key="2">
    <source>
        <dbReference type="ARBA" id="ARBA00022741"/>
    </source>
</evidence>
<dbReference type="PRINTS" id="PR00301">
    <property type="entry name" value="HEATSHOCK70"/>
</dbReference>
<dbReference type="PROSITE" id="PS51257">
    <property type="entry name" value="PROKAR_LIPOPROTEIN"/>
    <property type="match status" value="1"/>
</dbReference>
<dbReference type="FunFam" id="3.90.640.10:FF:000004">
    <property type="entry name" value="Heat shock 70 kDa protein 4"/>
    <property type="match status" value="2"/>
</dbReference>
<keyword evidence="9" id="KW-1185">Reference proteome</keyword>
<dbReference type="Gene3D" id="3.30.420.40">
    <property type="match status" value="4"/>
</dbReference>
<accession>A0ABD2KX31</accession>
<feature type="region of interest" description="Disordered" evidence="6">
    <location>
        <begin position="709"/>
        <end position="786"/>
    </location>
</feature>
<dbReference type="Proteomes" id="UP001620626">
    <property type="component" value="Unassembled WGS sequence"/>
</dbReference>
<dbReference type="PANTHER" id="PTHR45639:SF3">
    <property type="entry name" value="HYPOXIA UP-REGULATED PROTEIN 1"/>
    <property type="match status" value="1"/>
</dbReference>
<keyword evidence="3" id="KW-0067">ATP-binding</keyword>
<dbReference type="InterPro" id="IPR043129">
    <property type="entry name" value="ATPase_NBD"/>
</dbReference>
<sequence>MNLCCKRILLFIATICACPRLATANSAMAIDLGSEYMKMALIKPGVPMETVLNRESQRKTPMALTIRDGERFLGDTAQKKALGMPRHTFAFFLDLVGKQMDDPIVQAFQAEFPHLTLKAHPVRGTVQFETDAGDLSVECALGMVLSNARHEVEAYAGQTVRDAVITVPSYFGLIERAAVEAAAKIADLNLLQLIGSGTAAGLNYGVFRHKEITEQPQRLLIYDVGSSKTLATIVQFRLVNNDTETAPPPPATNSTTTTAKRKAATIYPQVETLGVGYNRTLGGRQLTLRLRDHLVRAFKQQHPSTSNTVEQNLRAMAKLMKEAERVKQVLSANTDHFAHVESVFEDRDFRVKVTRDELEAMFQDFEQRHMEPITEALRMAQLTVDQLDRVVLMGAGTRMPRLQAVLATFLQGKEISRQLNTDEAIVLGAVYQAARLIKGFRVKQFEVKELFLPHEVDLSADSPPSFTKWLSSLTVDDAQLQHNMSTVIGDDEIKEAKKILSTFERNEKAKAERASAHNSLESAVYDYSAKLEEEAFSRYGTEEELLLIQQKLKEMRDWLEDVPDNTTVDQLKQKRRELVAPLRKLKSRKRQKEDRPALMDKLATTLDEADKKWQLFNISKEYFAEGELSAFQRAIETVKSWFEGAKKEAEQLKDNQDATFSTDDLKTKTNSIIGEVRFLTSKYYAAALKQREEAEAAAKKAKEEAEAEAKKAEAEAKEAEKKEAEAEAVEKKEEGEEVKKEEEVEAKKEAEEVKKEAEQDKKEGPAEAKKEVEGDKKEAEADKKEAEKDEAVKSELFFVQLSFRIVTIFVSNASSVHHTMANGQTANAAMAIDLGSEFMKMALIKPGVPMETVLNRDSQRKTPMALTIRDGERFLGDAALKKLLVRPKNTFIFFLDLVGKQFDDPAVTAFRNEFPYLRLKAHPKRGTVQFETDVGDMSLECALAMLLWNARQDVDAYAEQPVRDVVITVPSYFGQMERAAVEAAAKIADLNLLQLLGSGTAAGLNYGVFRHKEITEKPQTLLIYDVGSTKTLVTIVQFLLVNDSKEGGSSYPQVETIGVGYDRALGGHHLTLRLRDHLVKEFKKQNASLGADITANPQAMAKLLKEADRVKQVLSANAEAFAQVECVFEDRDFRVKVTRDELEAMFRDFEQRHMEPINVALTMAQLTLDKLDRVVLMGAGTRMPRLQTVLDIFLKGKEIARLLNTDEASALGAVYQAARLSKRFIVKRIEAKDLAPTESGDVEQFIKTVMDEQEIREAKCILSDFERKERAKAEHALALNLLESAVYDYSSKLEEDSFSNFGTHEELGLIREQTAKLKDWLDDMPDDVGVDELKQKRREYVAPIRKLKNRQRQKEDRPALMDKLANTLEEADKKWQLFNLSKEYFAEGELSAFQRTIETVKSWFEGVKKEAEQLKDNQDATFSTDDLKTKTNAINGEMRPLSSKHQSAALKQREEAEAAAKKAKEEAEGAKKGGGACTSEEGATKMDGMEEKGKEAQRGTNEEEKKRGDNMEQ</sequence>
<reference evidence="8 9" key="1">
    <citation type="submission" date="2024-10" db="EMBL/GenBank/DDBJ databases">
        <authorList>
            <person name="Kim D."/>
        </authorList>
    </citation>
    <scope>NUCLEOTIDE SEQUENCE [LARGE SCALE GENOMIC DNA]</scope>
    <source>
        <strain evidence="8">BH-2024</strain>
    </source>
</reference>
<dbReference type="SUPFAM" id="SSF100934">
    <property type="entry name" value="Heat shock protein 70kD (HSP70), C-terminal subdomain"/>
    <property type="match status" value="2"/>
</dbReference>
<feature type="region of interest" description="Disordered" evidence="6">
    <location>
        <begin position="241"/>
        <end position="260"/>
    </location>
</feature>
<dbReference type="CDD" id="cd10230">
    <property type="entry name" value="ASKHA_NBD_HSP70_HYOU1"/>
    <property type="match status" value="2"/>
</dbReference>
<dbReference type="Gene3D" id="3.30.30.30">
    <property type="match status" value="2"/>
</dbReference>
<feature type="compositionally biased region" description="Basic and acidic residues" evidence="6">
    <location>
        <begin position="1451"/>
        <end position="1471"/>
    </location>
</feature>
<protein>
    <recommendedName>
        <fullName evidence="5">Hypoxia up-regulated protein 1</fullName>
    </recommendedName>
</protein>